<dbReference type="EnsemblBacteria" id="AAS94942">
    <property type="protein sequence ID" value="AAS94942"/>
    <property type="gene ID" value="DVU_0459"/>
</dbReference>
<organism evidence="1 2">
    <name type="scientific">Nitratidesulfovibrio vulgaris (strain ATCC 29579 / DSM 644 / CCUG 34227 / NCIMB 8303 / VKM B-1760 / Hildenborough)</name>
    <name type="common">Desulfovibrio vulgaris</name>
    <dbReference type="NCBI Taxonomy" id="882"/>
    <lineage>
        <taxon>Bacteria</taxon>
        <taxon>Pseudomonadati</taxon>
        <taxon>Thermodesulfobacteriota</taxon>
        <taxon>Desulfovibrionia</taxon>
        <taxon>Desulfovibrionales</taxon>
        <taxon>Desulfovibrionaceae</taxon>
        <taxon>Nitratidesulfovibrio</taxon>
    </lineage>
</organism>
<dbReference type="PaxDb" id="882-DVU_0459"/>
<dbReference type="AlphaFoldDB" id="Q72EV9"/>
<dbReference type="EMBL" id="AE017285">
    <property type="protein sequence ID" value="AAS94942.1"/>
    <property type="molecule type" value="Genomic_DNA"/>
</dbReference>
<evidence type="ECO:0000313" key="1">
    <source>
        <dbReference type="EMBL" id="AAS94942.1"/>
    </source>
</evidence>
<dbReference type="KEGG" id="dvu:DVU_0459"/>
<gene>
    <name evidence="1" type="ordered locus">DVU_0459</name>
</gene>
<keyword evidence="2" id="KW-1185">Reference proteome</keyword>
<reference evidence="1 2" key="1">
    <citation type="journal article" date="2004" name="Nat. Biotechnol.">
        <title>The genome sequence of the anaerobic, sulfate-reducing bacterium Desulfovibrio vulgaris Hildenborough.</title>
        <authorList>
            <person name="Heidelberg J.F."/>
            <person name="Seshadri R."/>
            <person name="Haveman S.A."/>
            <person name="Hemme C.L."/>
            <person name="Paulsen I.T."/>
            <person name="Kolonay J.F."/>
            <person name="Eisen J.A."/>
            <person name="Ward N."/>
            <person name="Methe B."/>
            <person name="Brinkac L.M."/>
            <person name="Daugherty S.C."/>
            <person name="Deboy R.T."/>
            <person name="Dodson R.J."/>
            <person name="Durkin A.S."/>
            <person name="Madupu R."/>
            <person name="Nelson W.C."/>
            <person name="Sullivan S.A."/>
            <person name="Fouts D."/>
            <person name="Haft D.H."/>
            <person name="Selengut J."/>
            <person name="Peterson J.D."/>
            <person name="Davidsen T.M."/>
            <person name="Zafar N."/>
            <person name="Zhou L."/>
            <person name="Radune D."/>
            <person name="Dimitrov G."/>
            <person name="Hance M."/>
            <person name="Tran K."/>
            <person name="Khouri H."/>
            <person name="Gill J."/>
            <person name="Utterback T.R."/>
            <person name="Feldblyum T.V."/>
            <person name="Wall J.D."/>
            <person name="Voordouw G."/>
            <person name="Fraser C.M."/>
        </authorList>
    </citation>
    <scope>NUCLEOTIDE SEQUENCE [LARGE SCALE GENOMIC DNA]</scope>
    <source>
        <strain evidence="2">ATCC 29579 / DSM 644 / NCIMB 8303 / VKM B-1760 / Hildenborough</strain>
    </source>
</reference>
<dbReference type="HOGENOM" id="CLU_220740_0_0_7"/>
<sequence>MLTINATYFPTSGASYYWYFFSYGEARGLVGRA</sequence>
<accession>Q72EV9</accession>
<evidence type="ECO:0000313" key="2">
    <source>
        <dbReference type="Proteomes" id="UP000002194"/>
    </source>
</evidence>
<dbReference type="Proteomes" id="UP000002194">
    <property type="component" value="Chromosome"/>
</dbReference>
<proteinExistence type="predicted"/>
<protein>
    <submittedName>
        <fullName evidence="1">Uncharacterized protein</fullName>
    </submittedName>
</protein>
<dbReference type="STRING" id="882.DVU_0459"/>
<name>Q72EV9_NITV2</name>